<dbReference type="Pfam" id="PF08541">
    <property type="entry name" value="ACP_syn_III_C"/>
    <property type="match status" value="1"/>
</dbReference>
<evidence type="ECO:0000256" key="1">
    <source>
        <dbReference type="ARBA" id="ARBA00022679"/>
    </source>
</evidence>
<dbReference type="PANTHER" id="PTHR34069:SF2">
    <property type="entry name" value="BETA-KETOACYL-[ACYL-CARRIER-PROTEIN] SYNTHASE III"/>
    <property type="match status" value="1"/>
</dbReference>
<dbReference type="Proteomes" id="UP000198420">
    <property type="component" value="Unassembled WGS sequence"/>
</dbReference>
<dbReference type="InterPro" id="IPR013751">
    <property type="entry name" value="ACP_syn_III_N"/>
</dbReference>
<evidence type="ECO:0000259" key="3">
    <source>
        <dbReference type="Pfam" id="PF08541"/>
    </source>
</evidence>
<accession>A0A238V177</accession>
<dbReference type="Gene3D" id="3.40.47.10">
    <property type="match status" value="1"/>
</dbReference>
<evidence type="ECO:0000313" key="5">
    <source>
        <dbReference type="EMBL" id="SNR27767.1"/>
    </source>
</evidence>
<dbReference type="GO" id="GO:0004315">
    <property type="term" value="F:3-oxoacyl-[acyl-carrier-protein] synthase activity"/>
    <property type="evidence" value="ECO:0007669"/>
    <property type="project" value="InterPro"/>
</dbReference>
<dbReference type="CDD" id="cd00830">
    <property type="entry name" value="KAS_III"/>
    <property type="match status" value="1"/>
</dbReference>
<dbReference type="PANTHER" id="PTHR34069">
    <property type="entry name" value="3-OXOACYL-[ACYL-CARRIER-PROTEIN] SYNTHASE 3"/>
    <property type="match status" value="1"/>
</dbReference>
<dbReference type="InterPro" id="IPR013747">
    <property type="entry name" value="ACP_syn_III_C"/>
</dbReference>
<dbReference type="AlphaFoldDB" id="A0A238V177"/>
<dbReference type="InterPro" id="IPR016039">
    <property type="entry name" value="Thiolase-like"/>
</dbReference>
<evidence type="ECO:0000313" key="6">
    <source>
        <dbReference type="Proteomes" id="UP000198420"/>
    </source>
</evidence>
<name>A0A238V177_9ACTN</name>
<dbReference type="NCBIfam" id="NF006829">
    <property type="entry name" value="PRK09352.1"/>
    <property type="match status" value="1"/>
</dbReference>
<evidence type="ECO:0000259" key="4">
    <source>
        <dbReference type="Pfam" id="PF08545"/>
    </source>
</evidence>
<dbReference type="OrthoDB" id="9815506at2"/>
<gene>
    <name evidence="5" type="ORF">SAMN06265355_101715</name>
</gene>
<feature type="domain" description="Beta-ketoacyl-[acyl-carrier-protein] synthase III N-terminal" evidence="4">
    <location>
        <begin position="107"/>
        <end position="182"/>
    </location>
</feature>
<reference evidence="6" key="1">
    <citation type="submission" date="2017-06" db="EMBL/GenBank/DDBJ databases">
        <authorList>
            <person name="Varghese N."/>
            <person name="Submissions S."/>
        </authorList>
    </citation>
    <scope>NUCLEOTIDE SEQUENCE [LARGE SCALE GENOMIC DNA]</scope>
    <source>
        <strain evidence="6">DSM 44485</strain>
    </source>
</reference>
<dbReference type="RefSeq" id="WP_089310068.1">
    <property type="nucleotide sequence ID" value="NZ_FZNP01000001.1"/>
</dbReference>
<dbReference type="SUPFAM" id="SSF53901">
    <property type="entry name" value="Thiolase-like"/>
    <property type="match status" value="1"/>
</dbReference>
<evidence type="ECO:0000256" key="2">
    <source>
        <dbReference type="ARBA" id="ARBA00023315"/>
    </source>
</evidence>
<dbReference type="Pfam" id="PF08545">
    <property type="entry name" value="ACP_syn_III"/>
    <property type="match status" value="1"/>
</dbReference>
<dbReference type="EMBL" id="FZNP01000001">
    <property type="protein sequence ID" value="SNR27767.1"/>
    <property type="molecule type" value="Genomic_DNA"/>
</dbReference>
<dbReference type="GO" id="GO:0044550">
    <property type="term" value="P:secondary metabolite biosynthetic process"/>
    <property type="evidence" value="ECO:0007669"/>
    <property type="project" value="TreeGrafter"/>
</dbReference>
<proteinExistence type="predicted"/>
<keyword evidence="6" id="KW-1185">Reference proteome</keyword>
<organism evidence="5 6">
    <name type="scientific">Actinomadura mexicana</name>
    <dbReference type="NCBI Taxonomy" id="134959"/>
    <lineage>
        <taxon>Bacteria</taxon>
        <taxon>Bacillati</taxon>
        <taxon>Actinomycetota</taxon>
        <taxon>Actinomycetes</taxon>
        <taxon>Streptosporangiales</taxon>
        <taxon>Thermomonosporaceae</taxon>
        <taxon>Actinomadura</taxon>
    </lineage>
</organism>
<feature type="domain" description="Beta-ketoacyl-[acyl-carrier-protein] synthase III C-terminal" evidence="3">
    <location>
        <begin position="223"/>
        <end position="309"/>
    </location>
</feature>
<dbReference type="GO" id="GO:0006633">
    <property type="term" value="P:fatty acid biosynthetic process"/>
    <property type="evidence" value="ECO:0007669"/>
    <property type="project" value="InterPro"/>
</dbReference>
<keyword evidence="1" id="KW-0808">Transferase</keyword>
<protein>
    <submittedName>
        <fullName evidence="5">3-oxoacyl-[acyl-carrier-protein] synthase-3</fullName>
    </submittedName>
</protein>
<keyword evidence="2" id="KW-0012">Acyltransferase</keyword>
<sequence length="326" mass="33630">MNGSRILALGHYQPSRILSNDELAARLDTSDEWITRRVGIQRRRIAAVGETVDQMAAHAGADALDGCGLPLDSVDLVVVATCTATERAPNVAARVAADLHLRNCAVIDVNTACSGFTHALAIADHSIRSGAAGHALVIGADKLSDVVDWDDRSVSVLIGDGAGAAVVGRAATQGIGPVVWGAAPEKARAILIEGNPPRFTQDGTAVFRWAVTEVARHARAACDLAGVPPAELAAVVFHQANLRIIEKLAAQLGAVNAILADDVRESGNTSAASIPLALSKLVEQNRIPPGAPVLLFGFGGGLAYAGQVILCPEFSGRGGGAPLLEH</sequence>